<comment type="similarity">
    <text evidence="2 7">Belongs to the HSF family.</text>
</comment>
<evidence type="ECO:0000256" key="1">
    <source>
        <dbReference type="ARBA" id="ARBA00004123"/>
    </source>
</evidence>
<dbReference type="Ensembl" id="ENSSHBT00005029479.1">
    <property type="protein sequence ID" value="ENSSHBP00005024775.1"/>
    <property type="gene ID" value="ENSSHBG00005020620.1"/>
</dbReference>
<keyword evidence="11" id="KW-1185">Reference proteome</keyword>
<dbReference type="InterPro" id="IPR036390">
    <property type="entry name" value="WH_DNA-bd_sf"/>
</dbReference>
<keyword evidence="3" id="KW-0805">Transcription regulation</keyword>
<dbReference type="OMA" id="VCYIDIE"/>
<keyword evidence="4" id="KW-0238">DNA-binding</keyword>
<evidence type="ECO:0000259" key="9">
    <source>
        <dbReference type="SMART" id="SM00415"/>
    </source>
</evidence>
<feature type="compositionally biased region" description="Low complexity" evidence="8">
    <location>
        <begin position="241"/>
        <end position="259"/>
    </location>
</feature>
<evidence type="ECO:0000256" key="2">
    <source>
        <dbReference type="ARBA" id="ARBA00006403"/>
    </source>
</evidence>
<organism evidence="10 11">
    <name type="scientific">Strigops habroptila</name>
    <name type="common">Kakapo</name>
    <dbReference type="NCBI Taxonomy" id="2489341"/>
    <lineage>
        <taxon>Eukaryota</taxon>
        <taxon>Metazoa</taxon>
        <taxon>Chordata</taxon>
        <taxon>Craniata</taxon>
        <taxon>Vertebrata</taxon>
        <taxon>Euteleostomi</taxon>
        <taxon>Archelosauria</taxon>
        <taxon>Archosauria</taxon>
        <taxon>Dinosauria</taxon>
        <taxon>Saurischia</taxon>
        <taxon>Theropoda</taxon>
        <taxon>Coelurosauria</taxon>
        <taxon>Aves</taxon>
        <taxon>Neognathae</taxon>
        <taxon>Neoaves</taxon>
        <taxon>Telluraves</taxon>
        <taxon>Australaves</taxon>
        <taxon>Psittaciformes</taxon>
        <taxon>Psittacidae</taxon>
        <taxon>Strigops</taxon>
    </lineage>
</organism>
<dbReference type="GeneTree" id="ENSGT00940000157452"/>
<dbReference type="PANTHER" id="PTHR10015:SF336">
    <property type="entry name" value="HEAT SHOCK TRANSCRIPTION FACTOR, Y-LINKED"/>
    <property type="match status" value="1"/>
</dbReference>
<evidence type="ECO:0000256" key="5">
    <source>
        <dbReference type="ARBA" id="ARBA00023163"/>
    </source>
</evidence>
<dbReference type="SMART" id="SM00415">
    <property type="entry name" value="HSF"/>
    <property type="match status" value="1"/>
</dbReference>
<evidence type="ECO:0000256" key="4">
    <source>
        <dbReference type="ARBA" id="ARBA00023125"/>
    </source>
</evidence>
<dbReference type="InterPro" id="IPR000232">
    <property type="entry name" value="HSF_DNA-bd"/>
</dbReference>
<dbReference type="FunFam" id="1.10.10.10:FF:000349">
    <property type="entry name" value="Heat shock transcription factor, Y-linked"/>
    <property type="match status" value="1"/>
</dbReference>
<evidence type="ECO:0000256" key="8">
    <source>
        <dbReference type="SAM" id="MobiDB-lite"/>
    </source>
</evidence>
<dbReference type="Gene3D" id="1.10.10.10">
    <property type="entry name" value="Winged helix-like DNA-binding domain superfamily/Winged helix DNA-binding domain"/>
    <property type="match status" value="1"/>
</dbReference>
<feature type="region of interest" description="Disordered" evidence="8">
    <location>
        <begin position="1"/>
        <end position="72"/>
    </location>
</feature>
<dbReference type="InterPro" id="IPR036388">
    <property type="entry name" value="WH-like_DNA-bd_sf"/>
</dbReference>
<evidence type="ECO:0000256" key="7">
    <source>
        <dbReference type="RuleBase" id="RU004020"/>
    </source>
</evidence>
<feature type="domain" description="HSF-type DNA-binding" evidence="9">
    <location>
        <begin position="79"/>
        <end position="192"/>
    </location>
</feature>
<dbReference type="PANTHER" id="PTHR10015">
    <property type="entry name" value="HEAT SHOCK TRANSCRIPTION FACTOR"/>
    <property type="match status" value="1"/>
</dbReference>
<dbReference type="Proteomes" id="UP000472266">
    <property type="component" value="Chromosome 12"/>
</dbReference>
<feature type="compositionally biased region" description="Pro residues" evidence="8">
    <location>
        <begin position="1"/>
        <end position="10"/>
    </location>
</feature>
<dbReference type="AlphaFoldDB" id="A0A672VB64"/>
<feature type="region of interest" description="Disordered" evidence="8">
    <location>
        <begin position="196"/>
        <end position="272"/>
    </location>
</feature>
<accession>A0A672VB64</accession>
<keyword evidence="6" id="KW-0539">Nucleus</keyword>
<evidence type="ECO:0000256" key="6">
    <source>
        <dbReference type="ARBA" id="ARBA00023242"/>
    </source>
</evidence>
<dbReference type="SUPFAM" id="SSF46785">
    <property type="entry name" value="Winged helix' DNA-binding domain"/>
    <property type="match status" value="1"/>
</dbReference>
<dbReference type="InParanoid" id="A0A672VB64"/>
<gene>
    <name evidence="10" type="primary">LOC115614537</name>
</gene>
<proteinExistence type="inferred from homology"/>
<reference evidence="10 11" key="1">
    <citation type="submission" date="2019-11" db="EMBL/GenBank/DDBJ databases">
        <title>Strigops habroptila (kakapo) genome, bStrHab1, primary haplotype, v2.</title>
        <authorList>
            <person name="Jarvis E.D."/>
            <person name="Howard J."/>
            <person name="Rhie A."/>
            <person name="Phillippy A."/>
            <person name="Korlach J."/>
            <person name="Digby A."/>
            <person name="Iorns D."/>
            <person name="Eason D."/>
            <person name="Robertson B."/>
            <person name="Raemaekers T."/>
            <person name="Howe K."/>
            <person name="Lewin H."/>
            <person name="Damas J."/>
            <person name="Hastie A."/>
            <person name="Tracey A."/>
            <person name="Chow W."/>
            <person name="Fedrigo O."/>
        </authorList>
    </citation>
    <scope>NUCLEOTIDE SEQUENCE [LARGE SCALE GENOMIC DNA]</scope>
</reference>
<evidence type="ECO:0000313" key="10">
    <source>
        <dbReference type="Ensembl" id="ENSSHBP00005024775.1"/>
    </source>
</evidence>
<reference evidence="10" key="3">
    <citation type="submission" date="2025-09" db="UniProtKB">
        <authorList>
            <consortium name="Ensembl"/>
        </authorList>
    </citation>
    <scope>IDENTIFICATION</scope>
</reference>
<reference evidence="10" key="2">
    <citation type="submission" date="2025-08" db="UniProtKB">
        <authorList>
            <consortium name="Ensembl"/>
        </authorList>
    </citation>
    <scope>IDENTIFICATION</scope>
</reference>
<dbReference type="GO" id="GO:0003700">
    <property type="term" value="F:DNA-binding transcription factor activity"/>
    <property type="evidence" value="ECO:0007669"/>
    <property type="project" value="InterPro"/>
</dbReference>
<name>A0A672VB64_STRHB</name>
<comment type="subcellular location">
    <subcellularLocation>
        <location evidence="1">Nucleus</location>
    </subcellularLocation>
</comment>
<dbReference type="GO" id="GO:0043565">
    <property type="term" value="F:sequence-specific DNA binding"/>
    <property type="evidence" value="ECO:0007669"/>
    <property type="project" value="InterPro"/>
</dbReference>
<evidence type="ECO:0000256" key="3">
    <source>
        <dbReference type="ARBA" id="ARBA00023015"/>
    </source>
</evidence>
<keyword evidence="5" id="KW-0804">Transcription</keyword>
<sequence length="351" mass="38313">MEREPSPAPTPSLSALDELGQLADTTSAGPPGQGETAPCGAAGAVIQEEQDVQPGSEGHNTIRVPAVSNGSRGQDSEFSGLCFPQKLWKILESGQFQSIWWSEGGQCVAIDEVLFQEEVLGRVFATRKMRSFIRQLNIYGFTKVQPDFQRSASLPEFLAEEAAASSHSKVLYYYNPSFNREHPQLLEQCKRRGAIKRKAPGTPQEEEEHPSRSPDAQPAVHTQAPPPTKRWAEAPPGPGTAHPSPRAAAPTRPEPARAAGSESFIPPDLCFPPPSGHPSLHAPAPPEFAVLLLPPASALPMPRRQHWPPAAPTWYRDPSMPQPRDSTGPWLQVTHVTYTVCYIDIELVVRD</sequence>
<evidence type="ECO:0000313" key="11">
    <source>
        <dbReference type="Proteomes" id="UP000472266"/>
    </source>
</evidence>
<dbReference type="Pfam" id="PF00447">
    <property type="entry name" value="HSF_DNA-bind"/>
    <property type="match status" value="1"/>
</dbReference>
<dbReference type="GO" id="GO:0005634">
    <property type="term" value="C:nucleus"/>
    <property type="evidence" value="ECO:0007669"/>
    <property type="project" value="UniProtKB-SubCell"/>
</dbReference>
<protein>
    <recommendedName>
        <fullName evidence="9">HSF-type DNA-binding domain-containing protein</fullName>
    </recommendedName>
</protein>